<dbReference type="EMBL" id="MFTL01000028">
    <property type="protein sequence ID" value="OGI61134.1"/>
    <property type="molecule type" value="Genomic_DNA"/>
</dbReference>
<proteinExistence type="predicted"/>
<reference evidence="1 2" key="1">
    <citation type="journal article" date="2016" name="Nat. Commun.">
        <title>Thousands of microbial genomes shed light on interconnected biogeochemical processes in an aquifer system.</title>
        <authorList>
            <person name="Anantharaman K."/>
            <person name="Brown C.T."/>
            <person name="Hug L.A."/>
            <person name="Sharon I."/>
            <person name="Castelle C.J."/>
            <person name="Probst A.J."/>
            <person name="Thomas B.C."/>
            <person name="Singh A."/>
            <person name="Wilkins M.J."/>
            <person name="Karaoz U."/>
            <person name="Brodie E.L."/>
            <person name="Williams K.H."/>
            <person name="Hubbard S.S."/>
            <person name="Banfield J.F."/>
        </authorList>
    </citation>
    <scope>NUCLEOTIDE SEQUENCE [LARGE SCALE GENOMIC DNA]</scope>
</reference>
<name>A0A1F6UV08_9BACT</name>
<evidence type="ECO:0000313" key="2">
    <source>
        <dbReference type="Proteomes" id="UP000182253"/>
    </source>
</evidence>
<comment type="caution">
    <text evidence="1">The sequence shown here is derived from an EMBL/GenBank/DDBJ whole genome shotgun (WGS) entry which is preliminary data.</text>
</comment>
<sequence length="266" mass="28813">MEKNIKRFVFLAAVVFIGFLIIQGSQSKGFFEKNIANRKSADLDSVLGCMDSCRGMLDGLNGMNPERESRNYLKQVAKLKDKSEQCLAMNDLAGNPIPQNDILSACGQPVESEQARLFVDFDETSISSGEGWLPIIGMFGATQIINCSTVLDNLPPECESDIECIISQWPDECEATLPLGSEVTVDASMVSPDIQWLIFETDSLTSTPEGSGSTDQPLSLTLDKLFTFVRLRLHDLTPEPLPGCTSDAQCKTGSVCVNGTCVPAGS</sequence>
<organism evidence="1 2">
    <name type="scientific">Candidatus Nomurabacteria bacterium RIFCSPHIGHO2_01_FULL_39_9</name>
    <dbReference type="NCBI Taxonomy" id="1801735"/>
    <lineage>
        <taxon>Bacteria</taxon>
        <taxon>Candidatus Nomuraibacteriota</taxon>
    </lineage>
</organism>
<accession>A0A1F6UV08</accession>
<evidence type="ECO:0000313" key="1">
    <source>
        <dbReference type="EMBL" id="OGI61134.1"/>
    </source>
</evidence>
<gene>
    <name evidence="1" type="ORF">A2645_01615</name>
</gene>
<dbReference type="AlphaFoldDB" id="A0A1F6UV08"/>
<dbReference type="STRING" id="1801735.A2645_01615"/>
<protein>
    <submittedName>
        <fullName evidence="1">Uncharacterized protein</fullName>
    </submittedName>
</protein>
<dbReference type="Proteomes" id="UP000182253">
    <property type="component" value="Unassembled WGS sequence"/>
</dbReference>